<feature type="binding site" evidence="12">
    <location>
        <position position="81"/>
    </location>
    <ligand>
        <name>GTP</name>
        <dbReference type="ChEBI" id="CHEBI:37565"/>
    </ligand>
</feature>
<organism evidence="14 15">
    <name type="scientific">Rhodomicrobium udaipurense</name>
    <dbReference type="NCBI Taxonomy" id="1202716"/>
    <lineage>
        <taxon>Bacteria</taxon>
        <taxon>Pseudomonadati</taxon>
        <taxon>Pseudomonadota</taxon>
        <taxon>Alphaproteobacteria</taxon>
        <taxon>Hyphomicrobiales</taxon>
        <taxon>Hyphomicrobiaceae</taxon>
        <taxon>Rhodomicrobium</taxon>
    </lineage>
</organism>
<dbReference type="InterPro" id="IPR006638">
    <property type="entry name" value="Elp3/MiaA/NifB-like_rSAM"/>
</dbReference>
<comment type="function">
    <text evidence="12">Catalyzes the cyclization of GTP to (8S)-3',8-cyclo-7,8-dihydroguanosine 5'-triphosphate.</text>
</comment>
<evidence type="ECO:0000256" key="3">
    <source>
        <dbReference type="ARBA" id="ARBA00022691"/>
    </source>
</evidence>
<feature type="binding site" evidence="12">
    <location>
        <position position="45"/>
    </location>
    <ligand>
        <name>S-adenosyl-L-methionine</name>
        <dbReference type="ChEBI" id="CHEBI:59789"/>
    </ligand>
</feature>
<evidence type="ECO:0000256" key="7">
    <source>
        <dbReference type="ARBA" id="ARBA00023014"/>
    </source>
</evidence>
<dbReference type="EC" id="4.1.99.22" evidence="1 12"/>
<evidence type="ECO:0000259" key="13">
    <source>
        <dbReference type="PROSITE" id="PS51918"/>
    </source>
</evidence>
<feature type="binding site" evidence="12">
    <location>
        <position position="115"/>
    </location>
    <ligand>
        <name>GTP</name>
        <dbReference type="ChEBI" id="CHEBI:37565"/>
    </ligand>
</feature>
<dbReference type="Pfam" id="PF04055">
    <property type="entry name" value="Radical_SAM"/>
    <property type="match status" value="1"/>
</dbReference>
<evidence type="ECO:0000313" key="14">
    <source>
        <dbReference type="EMBL" id="MBJ7544291.1"/>
    </source>
</evidence>
<dbReference type="CDD" id="cd01335">
    <property type="entry name" value="Radical_SAM"/>
    <property type="match status" value="1"/>
</dbReference>
<dbReference type="SFLD" id="SFLDG01067">
    <property type="entry name" value="SPASM/twitch_domain_containing"/>
    <property type="match status" value="1"/>
</dbReference>
<feature type="binding site" evidence="12">
    <location>
        <position position="46"/>
    </location>
    <ligand>
        <name>[4Fe-4S] cluster</name>
        <dbReference type="ChEBI" id="CHEBI:49883"/>
        <label>1</label>
        <note>4Fe-4S-S-AdoMet</note>
    </ligand>
</feature>
<feature type="binding site" evidence="12">
    <location>
        <position position="39"/>
    </location>
    <ligand>
        <name>[4Fe-4S] cluster</name>
        <dbReference type="ChEBI" id="CHEBI:49883"/>
        <label>1</label>
        <note>4Fe-4S-S-AdoMet</note>
    </ligand>
</feature>
<comment type="pathway">
    <text evidence="12">Cofactor biosynthesis; molybdopterin biosynthesis.</text>
</comment>
<dbReference type="PROSITE" id="PS01305">
    <property type="entry name" value="MOAA_NIFB_PQQE"/>
    <property type="match status" value="1"/>
</dbReference>
<dbReference type="UniPathway" id="UPA00344"/>
<gene>
    <name evidence="12 14" type="primary">moaA</name>
    <name evidence="14" type="ORF">JDN41_12120</name>
</gene>
<dbReference type="Pfam" id="PF06463">
    <property type="entry name" value="Mob_synth_C"/>
    <property type="match status" value="1"/>
</dbReference>
<name>A0A8I1GHQ7_9HYPH</name>
<evidence type="ECO:0000256" key="11">
    <source>
        <dbReference type="ARBA" id="ARBA00048697"/>
    </source>
</evidence>
<feature type="domain" description="Radical SAM core" evidence="13">
    <location>
        <begin position="23"/>
        <end position="248"/>
    </location>
</feature>
<evidence type="ECO:0000256" key="9">
    <source>
        <dbReference type="ARBA" id="ARBA00023150"/>
    </source>
</evidence>
<dbReference type="InterPro" id="IPR007197">
    <property type="entry name" value="rSAM"/>
</dbReference>
<evidence type="ECO:0000256" key="2">
    <source>
        <dbReference type="ARBA" id="ARBA00022485"/>
    </source>
</evidence>
<dbReference type="SFLD" id="SFLDS00029">
    <property type="entry name" value="Radical_SAM"/>
    <property type="match status" value="1"/>
</dbReference>
<keyword evidence="9 12" id="KW-0501">Molybdenum cofactor biosynthesis</keyword>
<feature type="binding site" evidence="12">
    <location>
        <position position="139"/>
    </location>
    <ligand>
        <name>S-adenosyl-L-methionine</name>
        <dbReference type="ChEBI" id="CHEBI:59789"/>
    </ligand>
</feature>
<dbReference type="NCBIfam" id="TIGR02666">
    <property type="entry name" value="moaA"/>
    <property type="match status" value="1"/>
</dbReference>
<evidence type="ECO:0000256" key="1">
    <source>
        <dbReference type="ARBA" id="ARBA00012167"/>
    </source>
</evidence>
<evidence type="ECO:0000256" key="8">
    <source>
        <dbReference type="ARBA" id="ARBA00023134"/>
    </source>
</evidence>
<dbReference type="InterPro" id="IPR050105">
    <property type="entry name" value="MoCo_biosynth_MoaA/MoaC"/>
</dbReference>
<evidence type="ECO:0000256" key="10">
    <source>
        <dbReference type="ARBA" id="ARBA00023239"/>
    </source>
</evidence>
<comment type="catalytic activity">
    <reaction evidence="11 12">
        <text>GTP + AH2 + S-adenosyl-L-methionine = (8S)-3',8-cyclo-7,8-dihydroguanosine 5'-triphosphate + 5'-deoxyadenosine + L-methionine + A + H(+)</text>
        <dbReference type="Rhea" id="RHEA:49576"/>
        <dbReference type="ChEBI" id="CHEBI:13193"/>
        <dbReference type="ChEBI" id="CHEBI:15378"/>
        <dbReference type="ChEBI" id="CHEBI:17319"/>
        <dbReference type="ChEBI" id="CHEBI:17499"/>
        <dbReference type="ChEBI" id="CHEBI:37565"/>
        <dbReference type="ChEBI" id="CHEBI:57844"/>
        <dbReference type="ChEBI" id="CHEBI:59789"/>
        <dbReference type="ChEBI" id="CHEBI:131766"/>
        <dbReference type="EC" id="4.1.99.22"/>
    </reaction>
</comment>
<dbReference type="SFLD" id="SFLDG01383">
    <property type="entry name" value="cyclic_pyranopterin_phosphate"/>
    <property type="match status" value="1"/>
</dbReference>
<dbReference type="InterPro" id="IPR000385">
    <property type="entry name" value="MoaA_NifB_PqqE_Fe-S-bd_CS"/>
</dbReference>
<evidence type="ECO:0000313" key="15">
    <source>
        <dbReference type="Proteomes" id="UP000623250"/>
    </source>
</evidence>
<feature type="binding site" evidence="12">
    <location>
        <position position="175"/>
    </location>
    <ligand>
        <name>GTP</name>
        <dbReference type="ChEBI" id="CHEBI:37565"/>
    </ligand>
</feature>
<dbReference type="PANTHER" id="PTHR22960">
    <property type="entry name" value="MOLYBDOPTERIN COFACTOR SYNTHESIS PROTEIN A"/>
    <property type="match status" value="1"/>
</dbReference>
<dbReference type="Gene3D" id="3.20.20.70">
    <property type="entry name" value="Aldolase class I"/>
    <property type="match status" value="1"/>
</dbReference>
<dbReference type="InterPro" id="IPR040064">
    <property type="entry name" value="MoaA-like"/>
</dbReference>
<dbReference type="CDD" id="cd21117">
    <property type="entry name" value="Twitch_MoaA"/>
    <property type="match status" value="1"/>
</dbReference>
<keyword evidence="7 12" id="KW-0411">Iron-sulfur</keyword>
<proteinExistence type="inferred from homology"/>
<dbReference type="GO" id="GO:0051539">
    <property type="term" value="F:4 iron, 4 sulfur cluster binding"/>
    <property type="evidence" value="ECO:0007669"/>
    <property type="project" value="UniProtKB-UniRule"/>
</dbReference>
<feature type="binding site" evidence="12">
    <location>
        <position position="272"/>
    </location>
    <ligand>
        <name>[4Fe-4S] cluster</name>
        <dbReference type="ChEBI" id="CHEBI:49883"/>
        <label>2</label>
        <note>4Fe-4S-substrate</note>
    </ligand>
</feature>
<sequence length="347" mass="37874">MTLHLTEAATLSPVSAAPAMVDPFGRHITYLRVSVTDRCDFRCVYCMPDRMQFLPKAELLTLEELDRLCAGFIAKGVRKIRLTGGEPLMRRNLLWLVRALSRHLDAGTLDEVTLTSNGSRMAEFAAPLKDAGVRRVNISLDTRDADKFRAVTRRGDLAAALAGIRAAQAAGLRIKINMVALKAINDSEIEDMLLWCHAEGMDLTLIETMPLGAIEGGRYGSYLPLSDVRARLSARFTLDALPDSTGGPARYARVRETGGRLGFITPMSRSFCEGCNRLRVTATGQLYLCLGQEDAADLRAPLRADASNARLSEALDAALARKPRGHDFVIDKADDTRIARPMSVTGG</sequence>
<protein>
    <recommendedName>
        <fullName evidence="1 12">GTP 3',8-cyclase</fullName>
        <ecNumber evidence="1 12">4.1.99.22</ecNumber>
    </recommendedName>
    <alternativeName>
        <fullName evidence="12">Molybdenum cofactor biosynthesis protein A</fullName>
    </alternativeName>
</protein>
<feature type="binding site" evidence="12">
    <location>
        <position position="209"/>
    </location>
    <ligand>
        <name>S-adenosyl-L-methionine</name>
        <dbReference type="ChEBI" id="CHEBI:59789"/>
    </ligand>
</feature>
<reference evidence="14 15" key="1">
    <citation type="submission" date="2020-12" db="EMBL/GenBank/DDBJ databases">
        <title>Revised draft genomes of Rhodomicrobium vannielii ATCC 17100 and Rhodomicrobium udaipurense JA643.</title>
        <authorList>
            <person name="Conners E.M."/>
            <person name="Davenport E.J."/>
            <person name="Bose A."/>
        </authorList>
    </citation>
    <scope>NUCLEOTIDE SEQUENCE [LARGE SCALE GENOMIC DNA]</scope>
    <source>
        <strain evidence="14 15">JA643</strain>
    </source>
</reference>
<comment type="caution">
    <text evidence="14">The sequence shown here is derived from an EMBL/GenBank/DDBJ whole genome shotgun (WGS) entry which is preliminary data.</text>
</comment>
<dbReference type="EMBL" id="JAEMUK010000078">
    <property type="protein sequence ID" value="MBJ7544291.1"/>
    <property type="molecule type" value="Genomic_DNA"/>
</dbReference>
<dbReference type="InterPro" id="IPR013483">
    <property type="entry name" value="MoaA"/>
</dbReference>
<dbReference type="Proteomes" id="UP000623250">
    <property type="component" value="Unassembled WGS sequence"/>
</dbReference>
<feature type="binding site" evidence="12">
    <location>
        <position position="289"/>
    </location>
    <ligand>
        <name>[4Fe-4S] cluster</name>
        <dbReference type="ChEBI" id="CHEBI:49883"/>
        <label>2</label>
        <note>4Fe-4S-substrate</note>
    </ligand>
</feature>
<comment type="cofactor">
    <cofactor evidence="12">
        <name>[4Fe-4S] cluster</name>
        <dbReference type="ChEBI" id="CHEBI:49883"/>
    </cofactor>
    <text evidence="12">Binds 2 [4Fe-4S] clusters. Binds 1 [4Fe-4S] cluster coordinated with 3 cysteines and an exchangeable S-adenosyl-L-methionine and 1 [4Fe-4S] cluster coordinated with 3 cysteines and the GTP-derived substrate.</text>
</comment>
<keyword evidence="5 12" id="KW-0547">Nucleotide-binding</keyword>
<evidence type="ECO:0000256" key="12">
    <source>
        <dbReference type="HAMAP-Rule" id="MF_01225"/>
    </source>
</evidence>
<dbReference type="PANTHER" id="PTHR22960:SF0">
    <property type="entry name" value="MOLYBDENUM COFACTOR BIOSYNTHESIS PROTEIN 1"/>
    <property type="match status" value="1"/>
</dbReference>
<feature type="binding site" evidence="12">
    <location>
        <position position="32"/>
    </location>
    <ligand>
        <name>GTP</name>
        <dbReference type="ChEBI" id="CHEBI:37565"/>
    </ligand>
</feature>
<feature type="binding site" evidence="12">
    <location>
        <position position="43"/>
    </location>
    <ligand>
        <name>[4Fe-4S] cluster</name>
        <dbReference type="ChEBI" id="CHEBI:49883"/>
        <label>1</label>
        <note>4Fe-4S-S-AdoMet</note>
    </ligand>
</feature>
<feature type="binding site" evidence="12">
    <location>
        <begin position="277"/>
        <end position="279"/>
    </location>
    <ligand>
        <name>GTP</name>
        <dbReference type="ChEBI" id="CHEBI:37565"/>
    </ligand>
</feature>
<evidence type="ECO:0000256" key="4">
    <source>
        <dbReference type="ARBA" id="ARBA00022723"/>
    </source>
</evidence>
<keyword evidence="4 12" id="KW-0479">Metal-binding</keyword>
<dbReference type="InterPro" id="IPR010505">
    <property type="entry name" value="MoaA_twitch"/>
</dbReference>
<dbReference type="InterPro" id="IPR013785">
    <property type="entry name" value="Aldolase_TIM"/>
</dbReference>
<keyword evidence="10 12" id="KW-0456">Lyase</keyword>
<evidence type="ECO:0000256" key="5">
    <source>
        <dbReference type="ARBA" id="ARBA00022741"/>
    </source>
</evidence>
<dbReference type="GO" id="GO:0061799">
    <property type="term" value="F:cyclic pyranopterin monophosphate synthase activity"/>
    <property type="evidence" value="ECO:0007669"/>
    <property type="project" value="TreeGrafter"/>
</dbReference>
<evidence type="ECO:0000256" key="6">
    <source>
        <dbReference type="ARBA" id="ARBA00023004"/>
    </source>
</evidence>
<dbReference type="PROSITE" id="PS51918">
    <property type="entry name" value="RADICAL_SAM"/>
    <property type="match status" value="1"/>
</dbReference>
<feature type="binding site" evidence="12">
    <location>
        <position position="275"/>
    </location>
    <ligand>
        <name>[4Fe-4S] cluster</name>
        <dbReference type="ChEBI" id="CHEBI:49883"/>
        <label>2</label>
        <note>4Fe-4S-substrate</note>
    </ligand>
</feature>
<keyword evidence="3 12" id="KW-0949">S-adenosyl-L-methionine</keyword>
<dbReference type="SUPFAM" id="SSF102114">
    <property type="entry name" value="Radical SAM enzymes"/>
    <property type="match status" value="1"/>
</dbReference>
<feature type="binding site" evidence="12">
    <location>
        <position position="85"/>
    </location>
    <ligand>
        <name>S-adenosyl-L-methionine</name>
        <dbReference type="ChEBI" id="CHEBI:59789"/>
    </ligand>
</feature>
<dbReference type="GO" id="GO:0005525">
    <property type="term" value="F:GTP binding"/>
    <property type="evidence" value="ECO:0007669"/>
    <property type="project" value="UniProtKB-UniRule"/>
</dbReference>
<dbReference type="SMART" id="SM00729">
    <property type="entry name" value="Elp3"/>
    <property type="match status" value="1"/>
</dbReference>
<keyword evidence="15" id="KW-1185">Reference proteome</keyword>
<dbReference type="GO" id="GO:1904047">
    <property type="term" value="F:S-adenosyl-L-methionine binding"/>
    <property type="evidence" value="ECO:0007669"/>
    <property type="project" value="UniProtKB-UniRule"/>
</dbReference>
<dbReference type="HAMAP" id="MF_01225_B">
    <property type="entry name" value="MoaA_B"/>
    <property type="match status" value="1"/>
</dbReference>
<dbReference type="GO" id="GO:0061798">
    <property type="term" value="F:GTP 3',8'-cyclase activity"/>
    <property type="evidence" value="ECO:0007669"/>
    <property type="project" value="UniProtKB-UniRule"/>
</dbReference>
<dbReference type="InterPro" id="IPR058240">
    <property type="entry name" value="rSAM_sf"/>
</dbReference>
<dbReference type="GO" id="GO:0046872">
    <property type="term" value="F:metal ion binding"/>
    <property type="evidence" value="ECO:0007669"/>
    <property type="project" value="UniProtKB-KW"/>
</dbReference>
<keyword evidence="6 12" id="KW-0408">Iron</keyword>
<keyword evidence="8 12" id="KW-0342">GTP-binding</keyword>
<dbReference type="SFLD" id="SFLDG01386">
    <property type="entry name" value="main_SPASM_domain-containing"/>
    <property type="match status" value="1"/>
</dbReference>
<dbReference type="AlphaFoldDB" id="A0A8I1GHQ7"/>
<comment type="similarity">
    <text evidence="12">Belongs to the radical SAM superfamily. MoaA family.</text>
</comment>
<dbReference type="GO" id="GO:0006777">
    <property type="term" value="P:Mo-molybdopterin cofactor biosynthetic process"/>
    <property type="evidence" value="ECO:0007669"/>
    <property type="project" value="UniProtKB-UniRule"/>
</dbReference>
<comment type="subunit">
    <text evidence="12">Monomer and homodimer.</text>
</comment>
<keyword evidence="2 12" id="KW-0004">4Fe-4S</keyword>
<accession>A0A8I1GHQ7</accession>